<dbReference type="AlphaFoldDB" id="A0A0L0UJA4"/>
<gene>
    <name evidence="1" type="ORF">PSTG_19626</name>
</gene>
<name>A0A0L0UJA4_9BASI</name>
<evidence type="ECO:0000313" key="1">
    <source>
        <dbReference type="EMBL" id="KNE87005.1"/>
    </source>
</evidence>
<keyword evidence="2" id="KW-1185">Reference proteome</keyword>
<proteinExistence type="predicted"/>
<feature type="non-terminal residue" evidence="1">
    <location>
        <position position="121"/>
    </location>
</feature>
<dbReference type="EMBL" id="AJIL01007181">
    <property type="protein sequence ID" value="KNE87005.1"/>
    <property type="molecule type" value="Genomic_DNA"/>
</dbReference>
<accession>A0A0L0UJA4</accession>
<organism evidence="1 2">
    <name type="scientific">Puccinia striiformis f. sp. tritici PST-78</name>
    <dbReference type="NCBI Taxonomy" id="1165861"/>
    <lineage>
        <taxon>Eukaryota</taxon>
        <taxon>Fungi</taxon>
        <taxon>Dikarya</taxon>
        <taxon>Basidiomycota</taxon>
        <taxon>Pucciniomycotina</taxon>
        <taxon>Pucciniomycetes</taxon>
        <taxon>Pucciniales</taxon>
        <taxon>Pucciniaceae</taxon>
        <taxon>Puccinia</taxon>
    </lineage>
</organism>
<comment type="caution">
    <text evidence="1">The sequence shown here is derived from an EMBL/GenBank/DDBJ whole genome shotgun (WGS) entry which is preliminary data.</text>
</comment>
<dbReference type="Proteomes" id="UP000054564">
    <property type="component" value="Unassembled WGS sequence"/>
</dbReference>
<sequence>MDEADPKWFLGSSAHLFAHPDPHSVCKRKKLKPITGLIIFRSTASSSKTPSILTQTVSLPLNNSHKLTWQEQSQYSRTTQSMNTAWIYNNNQLCSYILSPLSIVIIMKFVQTSREIIHLTW</sequence>
<reference evidence="2" key="1">
    <citation type="submission" date="2014-03" db="EMBL/GenBank/DDBJ databases">
        <title>The Genome Sequence of Puccinia striiformis f. sp. tritici PST-78.</title>
        <authorList>
            <consortium name="The Broad Institute Genome Sequencing Platform"/>
            <person name="Cuomo C."/>
            <person name="Hulbert S."/>
            <person name="Chen X."/>
            <person name="Walker B."/>
            <person name="Young S.K."/>
            <person name="Zeng Q."/>
            <person name="Gargeya S."/>
            <person name="Fitzgerald M."/>
            <person name="Haas B."/>
            <person name="Abouelleil A."/>
            <person name="Alvarado L."/>
            <person name="Arachchi H.M."/>
            <person name="Berlin A.M."/>
            <person name="Chapman S.B."/>
            <person name="Goldberg J."/>
            <person name="Griggs A."/>
            <person name="Gujja S."/>
            <person name="Hansen M."/>
            <person name="Howarth C."/>
            <person name="Imamovic A."/>
            <person name="Larimer J."/>
            <person name="McCowan C."/>
            <person name="Montmayeur A."/>
            <person name="Murphy C."/>
            <person name="Neiman D."/>
            <person name="Pearson M."/>
            <person name="Priest M."/>
            <person name="Roberts A."/>
            <person name="Saif S."/>
            <person name="Shea T."/>
            <person name="Sisk P."/>
            <person name="Sykes S."/>
            <person name="Wortman J."/>
            <person name="Nusbaum C."/>
            <person name="Birren B."/>
        </authorList>
    </citation>
    <scope>NUCLEOTIDE SEQUENCE [LARGE SCALE GENOMIC DNA]</scope>
    <source>
        <strain evidence="2">race PST-78</strain>
    </source>
</reference>
<protein>
    <submittedName>
        <fullName evidence="1">Uncharacterized protein</fullName>
    </submittedName>
</protein>
<evidence type="ECO:0000313" key="2">
    <source>
        <dbReference type="Proteomes" id="UP000054564"/>
    </source>
</evidence>